<proteinExistence type="inferred from homology"/>
<accession>A0ABV9KAK1</accession>
<evidence type="ECO:0000256" key="6">
    <source>
        <dbReference type="ARBA" id="ARBA00022723"/>
    </source>
</evidence>
<dbReference type="EMBL" id="JBHSGO010000217">
    <property type="protein sequence ID" value="MFC4666908.1"/>
    <property type="molecule type" value="Genomic_DNA"/>
</dbReference>
<keyword evidence="6 12" id="KW-0479">Metal-binding</keyword>
<dbReference type="PROSITE" id="PS51747">
    <property type="entry name" value="CYT_DCMP_DEAMINASES_2"/>
    <property type="match status" value="1"/>
</dbReference>
<gene>
    <name evidence="14" type="primary">cdd</name>
    <name evidence="14" type="ORF">ACFO3G_09910</name>
</gene>
<evidence type="ECO:0000259" key="13">
    <source>
        <dbReference type="PROSITE" id="PS51747"/>
    </source>
</evidence>
<evidence type="ECO:0000256" key="8">
    <source>
        <dbReference type="ARBA" id="ARBA00022833"/>
    </source>
</evidence>
<keyword evidence="8 12" id="KW-0862">Zinc</keyword>
<dbReference type="InterPro" id="IPR006262">
    <property type="entry name" value="Cyt_deam_tetra"/>
</dbReference>
<comment type="cofactor">
    <cofactor evidence="1 12">
        <name>Zn(2+)</name>
        <dbReference type="ChEBI" id="CHEBI:29105"/>
    </cofactor>
</comment>
<name>A0ABV9KAK1_9PORP</name>
<evidence type="ECO:0000256" key="10">
    <source>
        <dbReference type="ARBA" id="ARBA00049252"/>
    </source>
</evidence>
<keyword evidence="7 12" id="KW-0378">Hydrolase</keyword>
<protein>
    <recommendedName>
        <fullName evidence="5 12">Cytidine deaminase</fullName>
        <ecNumber evidence="4 12">3.5.4.5</ecNumber>
    </recommendedName>
    <alternativeName>
        <fullName evidence="9 12">Cytidine aminohydrolase</fullName>
    </alternativeName>
</protein>
<evidence type="ECO:0000256" key="4">
    <source>
        <dbReference type="ARBA" id="ARBA00012783"/>
    </source>
</evidence>
<dbReference type="Gene3D" id="3.40.140.10">
    <property type="entry name" value="Cytidine Deaminase, domain 2"/>
    <property type="match status" value="1"/>
</dbReference>
<comment type="function">
    <text evidence="2 12">This enzyme scavenges exogenous and endogenous cytidine and 2'-deoxycytidine for UMP synthesis.</text>
</comment>
<dbReference type="EC" id="3.5.4.5" evidence="4 12"/>
<evidence type="ECO:0000313" key="15">
    <source>
        <dbReference type="Proteomes" id="UP001596020"/>
    </source>
</evidence>
<dbReference type="Pfam" id="PF00383">
    <property type="entry name" value="dCMP_cyt_deam_1"/>
    <property type="match status" value="1"/>
</dbReference>
<organism evidence="14 15">
    <name type="scientific">Falsiporphyromonas endometrii</name>
    <dbReference type="NCBI Taxonomy" id="1387297"/>
    <lineage>
        <taxon>Bacteria</taxon>
        <taxon>Pseudomonadati</taxon>
        <taxon>Bacteroidota</taxon>
        <taxon>Bacteroidia</taxon>
        <taxon>Bacteroidales</taxon>
        <taxon>Porphyromonadaceae</taxon>
        <taxon>Falsiporphyromonas</taxon>
    </lineage>
</organism>
<evidence type="ECO:0000256" key="3">
    <source>
        <dbReference type="ARBA" id="ARBA00006576"/>
    </source>
</evidence>
<dbReference type="RefSeq" id="WP_380080447.1">
    <property type="nucleotide sequence ID" value="NZ_JBHSGO010000217.1"/>
</dbReference>
<evidence type="ECO:0000256" key="12">
    <source>
        <dbReference type="RuleBase" id="RU364006"/>
    </source>
</evidence>
<comment type="caution">
    <text evidence="14">The sequence shown here is derived from an EMBL/GenBank/DDBJ whole genome shotgun (WGS) entry which is preliminary data.</text>
</comment>
<dbReference type="Proteomes" id="UP001596020">
    <property type="component" value="Unassembled WGS sequence"/>
</dbReference>
<dbReference type="PROSITE" id="PS00903">
    <property type="entry name" value="CYT_DCMP_DEAMINASES_1"/>
    <property type="match status" value="1"/>
</dbReference>
<keyword evidence="15" id="KW-1185">Reference proteome</keyword>
<dbReference type="CDD" id="cd01283">
    <property type="entry name" value="cytidine_deaminase"/>
    <property type="match status" value="1"/>
</dbReference>
<dbReference type="PANTHER" id="PTHR11644">
    <property type="entry name" value="CYTIDINE DEAMINASE"/>
    <property type="match status" value="1"/>
</dbReference>
<evidence type="ECO:0000256" key="1">
    <source>
        <dbReference type="ARBA" id="ARBA00001947"/>
    </source>
</evidence>
<dbReference type="InterPro" id="IPR016193">
    <property type="entry name" value="Cytidine_deaminase-like"/>
</dbReference>
<sequence>MNCQKKTIEIPYTVIARKEMSEELLKLEQKAIEMAQLAYAKYSNFRVGVALQLSNGEVVSASNQENAAYPSGLCAERTALFYAGAKYPDAKILKLVLVAYSPKERVEVISPCGACRQVMLETSVRQNQPYEVYLCGEKNTIVIEDNRLMLPFGFDGSDL</sequence>
<evidence type="ECO:0000313" key="14">
    <source>
        <dbReference type="EMBL" id="MFC4666908.1"/>
    </source>
</evidence>
<comment type="catalytic activity">
    <reaction evidence="10 12">
        <text>2'-deoxycytidine + H2O + H(+) = 2'-deoxyuridine + NH4(+)</text>
        <dbReference type="Rhea" id="RHEA:13433"/>
        <dbReference type="ChEBI" id="CHEBI:15377"/>
        <dbReference type="ChEBI" id="CHEBI:15378"/>
        <dbReference type="ChEBI" id="CHEBI:15698"/>
        <dbReference type="ChEBI" id="CHEBI:16450"/>
        <dbReference type="ChEBI" id="CHEBI:28938"/>
        <dbReference type="EC" id="3.5.4.5"/>
    </reaction>
</comment>
<comment type="similarity">
    <text evidence="3 12">Belongs to the cytidine and deoxycytidylate deaminase family.</text>
</comment>
<dbReference type="NCBIfam" id="NF004064">
    <property type="entry name" value="PRK05578.1"/>
    <property type="match status" value="1"/>
</dbReference>
<reference evidence="15" key="1">
    <citation type="journal article" date="2019" name="Int. J. Syst. Evol. Microbiol.">
        <title>The Global Catalogue of Microorganisms (GCM) 10K type strain sequencing project: providing services to taxonomists for standard genome sequencing and annotation.</title>
        <authorList>
            <consortium name="The Broad Institute Genomics Platform"/>
            <consortium name="The Broad Institute Genome Sequencing Center for Infectious Disease"/>
            <person name="Wu L."/>
            <person name="Ma J."/>
        </authorList>
    </citation>
    <scope>NUCLEOTIDE SEQUENCE [LARGE SCALE GENOMIC DNA]</scope>
    <source>
        <strain evidence="15">CGMCC 4.7357</strain>
    </source>
</reference>
<feature type="domain" description="CMP/dCMP-type deaminase" evidence="13">
    <location>
        <begin position="22"/>
        <end position="159"/>
    </location>
</feature>
<evidence type="ECO:0000256" key="2">
    <source>
        <dbReference type="ARBA" id="ARBA00003949"/>
    </source>
</evidence>
<dbReference type="PANTHER" id="PTHR11644:SF2">
    <property type="entry name" value="CYTIDINE DEAMINASE"/>
    <property type="match status" value="1"/>
</dbReference>
<dbReference type="InterPro" id="IPR050202">
    <property type="entry name" value="Cyt/Deoxycyt_deaminase"/>
</dbReference>
<evidence type="ECO:0000256" key="9">
    <source>
        <dbReference type="ARBA" id="ARBA00032005"/>
    </source>
</evidence>
<dbReference type="InterPro" id="IPR002125">
    <property type="entry name" value="CMP_dCMP_dom"/>
</dbReference>
<dbReference type="SUPFAM" id="SSF53927">
    <property type="entry name" value="Cytidine deaminase-like"/>
    <property type="match status" value="1"/>
</dbReference>
<dbReference type="GO" id="GO:0004126">
    <property type="term" value="F:cytidine deaminase activity"/>
    <property type="evidence" value="ECO:0007669"/>
    <property type="project" value="UniProtKB-EC"/>
</dbReference>
<dbReference type="InterPro" id="IPR016192">
    <property type="entry name" value="APOBEC/CMP_deaminase_Zn-bd"/>
</dbReference>
<evidence type="ECO:0000256" key="5">
    <source>
        <dbReference type="ARBA" id="ARBA00018266"/>
    </source>
</evidence>
<evidence type="ECO:0000256" key="11">
    <source>
        <dbReference type="ARBA" id="ARBA00049558"/>
    </source>
</evidence>
<dbReference type="NCBIfam" id="TIGR01354">
    <property type="entry name" value="cyt_deam_tetra"/>
    <property type="match status" value="1"/>
</dbReference>
<comment type="catalytic activity">
    <reaction evidence="11 12">
        <text>cytidine + H2O + H(+) = uridine + NH4(+)</text>
        <dbReference type="Rhea" id="RHEA:16069"/>
        <dbReference type="ChEBI" id="CHEBI:15377"/>
        <dbReference type="ChEBI" id="CHEBI:15378"/>
        <dbReference type="ChEBI" id="CHEBI:16704"/>
        <dbReference type="ChEBI" id="CHEBI:17562"/>
        <dbReference type="ChEBI" id="CHEBI:28938"/>
        <dbReference type="EC" id="3.5.4.5"/>
    </reaction>
</comment>
<evidence type="ECO:0000256" key="7">
    <source>
        <dbReference type="ARBA" id="ARBA00022801"/>
    </source>
</evidence>